<proteinExistence type="predicted"/>
<name>A0A0K2D032_9CAUD</name>
<protein>
    <submittedName>
        <fullName evidence="1">Uncharacterized protein</fullName>
    </submittedName>
</protein>
<reference evidence="1 2" key="1">
    <citation type="journal article" date="2015" name="Genome Announc.">
        <title>Complete Genome Sequence of Bacillus cereus Group Phage TsarBomba.</title>
        <authorList>
            <person name="Erill I."/>
            <person name="Caruso S.M."/>
        </authorList>
    </citation>
    <scope>NUCLEOTIDE SEQUENCE [LARGE SCALE GENOMIC DNA]</scope>
</reference>
<dbReference type="Proteomes" id="UP000204602">
    <property type="component" value="Segment"/>
</dbReference>
<accession>A0A0K2D032</accession>
<keyword evidence="2" id="KW-1185">Reference proteome</keyword>
<dbReference type="OrthoDB" id="21677at10239"/>
<dbReference type="EMBL" id="KT224359">
    <property type="protein sequence ID" value="ALA13105.1"/>
    <property type="molecule type" value="Genomic_DNA"/>
</dbReference>
<dbReference type="GeneID" id="26633288"/>
<evidence type="ECO:0000313" key="1">
    <source>
        <dbReference type="EMBL" id="ALA13105.1"/>
    </source>
</evidence>
<organism evidence="1 2">
    <name type="scientific">Bacillus phage TsarBomba</name>
    <dbReference type="NCBI Taxonomy" id="1690456"/>
    <lineage>
        <taxon>Viruses</taxon>
        <taxon>Duplodnaviria</taxon>
        <taxon>Heunggongvirae</taxon>
        <taxon>Uroviricota</taxon>
        <taxon>Caudoviricetes</taxon>
        <taxon>Herelleviridae</taxon>
        <taxon>Bastillevirinae</taxon>
        <taxon>Tsarbombavirus</taxon>
        <taxon>Tsarbombavirus tsarbomba</taxon>
    </lineage>
</organism>
<sequence>MLYTERGINMYSIRIYCMHPRKGLQVRYVTFDTYTLATDCIEVLGGKESPGYTSDMYLESGTITRDILGELVNDRSIECPTLINYLTKTI</sequence>
<dbReference type="KEGG" id="vg:26633288"/>
<gene>
    <name evidence="1" type="ORF">TSARBOMBA_266</name>
</gene>
<evidence type="ECO:0000313" key="2">
    <source>
        <dbReference type="Proteomes" id="UP000204602"/>
    </source>
</evidence>
<dbReference type="RefSeq" id="YP_009207081.1">
    <property type="nucleotide sequence ID" value="NC_028890.1"/>
</dbReference>